<dbReference type="InterPro" id="IPR015943">
    <property type="entry name" value="WD40/YVTN_repeat-like_dom_sf"/>
</dbReference>
<organism evidence="4 6">
    <name type="scientific">Adineta steineri</name>
    <dbReference type="NCBI Taxonomy" id="433720"/>
    <lineage>
        <taxon>Eukaryota</taxon>
        <taxon>Metazoa</taxon>
        <taxon>Spiralia</taxon>
        <taxon>Gnathifera</taxon>
        <taxon>Rotifera</taxon>
        <taxon>Eurotatoria</taxon>
        <taxon>Bdelloidea</taxon>
        <taxon>Adinetida</taxon>
        <taxon>Adinetidae</taxon>
        <taxon>Adineta</taxon>
    </lineage>
</organism>
<dbReference type="EMBL" id="CAJOBB010000715">
    <property type="protein sequence ID" value="CAF3736719.1"/>
    <property type="molecule type" value="Genomic_DNA"/>
</dbReference>
<dbReference type="InterPro" id="IPR001680">
    <property type="entry name" value="WD40_rpt"/>
</dbReference>
<dbReference type="InterPro" id="IPR036322">
    <property type="entry name" value="WD40_repeat_dom_sf"/>
</dbReference>
<sequence>MGLVHLGIGNIKLSKKEDLVLYSLHPDNNGGPFGSGLIKREIKVDLKINHEGEVRCARYMPQNSQIIATKTSLPDVLIFNIGTHRTSTAHTTECNPILRLKGYATESYGLSWNPNTEGDLLSTADDYTICLWNVNKQSGAGINLDPLSTCKGDGKVVEDIAWNCKHPTTFGSVRDDKKLMIWDIRTNNSIKPSLSVNEHIDKVNCVTDKTLALWDSRQLKRKLATFESHKHAISRAKWSPQYKTIFASSDPNERLCIWNFSLGQIHPSETPIDGKDDPPELLFTHGGQSKIWDFSWIPNEPSLICPVCENKTAQVWQMLILLYY</sequence>
<dbReference type="EMBL" id="CAJNOE010000540">
    <property type="protein sequence ID" value="CAF1262549.1"/>
    <property type="molecule type" value="Genomic_DNA"/>
</dbReference>
<dbReference type="Gene3D" id="2.130.10.10">
    <property type="entry name" value="YVTN repeat-like/Quinoprotein amine dehydrogenase"/>
    <property type="match status" value="1"/>
</dbReference>
<dbReference type="SMART" id="SM00320">
    <property type="entry name" value="WD40"/>
    <property type="match status" value="5"/>
</dbReference>
<evidence type="ECO:0000313" key="5">
    <source>
        <dbReference type="EMBL" id="CAF3736719.1"/>
    </source>
</evidence>
<dbReference type="SUPFAM" id="SSF50978">
    <property type="entry name" value="WD40 repeat-like"/>
    <property type="match status" value="1"/>
</dbReference>
<evidence type="ECO:0000256" key="3">
    <source>
        <dbReference type="ARBA" id="ARBA00022737"/>
    </source>
</evidence>
<dbReference type="Proteomes" id="UP000663868">
    <property type="component" value="Unassembled WGS sequence"/>
</dbReference>
<evidence type="ECO:0000256" key="1">
    <source>
        <dbReference type="ARBA" id="ARBA00009341"/>
    </source>
</evidence>
<reference evidence="4" key="1">
    <citation type="submission" date="2021-02" db="EMBL/GenBank/DDBJ databases">
        <authorList>
            <person name="Nowell W R."/>
        </authorList>
    </citation>
    <scope>NUCLEOTIDE SEQUENCE</scope>
</reference>
<evidence type="ECO:0000256" key="2">
    <source>
        <dbReference type="ARBA" id="ARBA00022574"/>
    </source>
</evidence>
<protein>
    <submittedName>
        <fullName evidence="4">Uncharacterized protein</fullName>
    </submittedName>
</protein>
<evidence type="ECO:0000313" key="6">
    <source>
        <dbReference type="Proteomes" id="UP000663860"/>
    </source>
</evidence>
<dbReference type="InterPro" id="IPR050459">
    <property type="entry name" value="WD_repeat_RBAP46/RBAP48/MSI1"/>
</dbReference>
<dbReference type="Pfam" id="PF00400">
    <property type="entry name" value="WD40"/>
    <property type="match status" value="1"/>
</dbReference>
<keyword evidence="2" id="KW-0853">WD repeat</keyword>
<comment type="similarity">
    <text evidence="1">Belongs to the WD repeat RBAP46/RBAP48/MSI1 family.</text>
</comment>
<keyword evidence="3" id="KW-0677">Repeat</keyword>
<evidence type="ECO:0000313" key="4">
    <source>
        <dbReference type="EMBL" id="CAF1262549.1"/>
    </source>
</evidence>
<accession>A0A815B3N3</accession>
<dbReference type="PANTHER" id="PTHR22850">
    <property type="entry name" value="WD40 REPEAT FAMILY"/>
    <property type="match status" value="1"/>
</dbReference>
<dbReference type="Proteomes" id="UP000663860">
    <property type="component" value="Unassembled WGS sequence"/>
</dbReference>
<dbReference type="InterPro" id="IPR019775">
    <property type="entry name" value="WD40_repeat_CS"/>
</dbReference>
<name>A0A815B3N3_9BILA</name>
<dbReference type="AlphaFoldDB" id="A0A815B3N3"/>
<proteinExistence type="inferred from homology"/>
<gene>
    <name evidence="4" type="ORF">IZO911_LOCUS31969</name>
    <name evidence="5" type="ORF">KXQ929_LOCUS13401</name>
</gene>
<dbReference type="PROSITE" id="PS00678">
    <property type="entry name" value="WD_REPEATS_1"/>
    <property type="match status" value="1"/>
</dbReference>
<comment type="caution">
    <text evidence="4">The sequence shown here is derived from an EMBL/GenBank/DDBJ whole genome shotgun (WGS) entry which is preliminary data.</text>
</comment>